<comment type="caution">
    <text evidence="2">The sequence shown here is derived from an EMBL/GenBank/DDBJ whole genome shotgun (WGS) entry which is preliminary data.</text>
</comment>
<dbReference type="CDD" id="cd18186">
    <property type="entry name" value="BTB_POZ_ZBTB_KLHL-like"/>
    <property type="match status" value="1"/>
</dbReference>
<dbReference type="SUPFAM" id="SSF54695">
    <property type="entry name" value="POZ domain"/>
    <property type="match status" value="1"/>
</dbReference>
<sequence length="330" mass="37230">MADIHKDRLLASNEYLWTSQKYSDMTIRCGSKEYKVHRSVICPRSTFFAAACNGEFMEAKSATITMNDDDLQAVENMLLYLYTLDYPDEEVPNVPADHGAMDSSLPPHLLRTISTTTEEDTNLGTTLGLIEGTTLHDPRMMNHALVYAVADKYDIPELKELAKCKFQTLARSKWPHDDLHAVTEIVFSTTPDQDMGLRQIILDICGEHFQDILKDEESRDAVLNTKAITVAVLDAAVRNNDQDRVLLDGALAKQIELEYKLLEAKDDAQVALDQKDAWASRLDSLLQRANNIQKCRHCQEQFQWTLERSGSFGGLGMLLRCASCRTKEVL</sequence>
<dbReference type="InterPro" id="IPR011333">
    <property type="entry name" value="SKP1/BTB/POZ_sf"/>
</dbReference>
<dbReference type="PROSITE" id="PS50097">
    <property type="entry name" value="BTB"/>
    <property type="match status" value="1"/>
</dbReference>
<evidence type="ECO:0000313" key="2">
    <source>
        <dbReference type="EMBL" id="KAF6221659.1"/>
    </source>
</evidence>
<dbReference type="Gene3D" id="3.30.710.10">
    <property type="entry name" value="Potassium Channel Kv1.1, Chain A"/>
    <property type="match status" value="1"/>
</dbReference>
<name>A0A8H6FBG0_9LECA</name>
<protein>
    <recommendedName>
        <fullName evidence="1">BTB domain-containing protein</fullName>
    </recommendedName>
</protein>
<dbReference type="RefSeq" id="XP_037151094.1">
    <property type="nucleotide sequence ID" value="XM_037292555.1"/>
</dbReference>
<gene>
    <name evidence="2" type="ORF">HO133_001627</name>
</gene>
<dbReference type="GeneID" id="59330041"/>
<reference evidence="2 3" key="1">
    <citation type="journal article" date="2020" name="Genomics">
        <title>Complete, high-quality genomes from long-read metagenomic sequencing of two wolf lichen thalli reveals enigmatic genome architecture.</title>
        <authorList>
            <person name="McKenzie S.K."/>
            <person name="Walston R.F."/>
            <person name="Allen J.L."/>
        </authorList>
    </citation>
    <scope>NUCLEOTIDE SEQUENCE [LARGE SCALE GENOMIC DNA]</scope>
    <source>
        <strain evidence="2">WasteWater1</strain>
    </source>
</reference>
<organism evidence="2 3">
    <name type="scientific">Letharia lupina</name>
    <dbReference type="NCBI Taxonomy" id="560253"/>
    <lineage>
        <taxon>Eukaryota</taxon>
        <taxon>Fungi</taxon>
        <taxon>Dikarya</taxon>
        <taxon>Ascomycota</taxon>
        <taxon>Pezizomycotina</taxon>
        <taxon>Lecanoromycetes</taxon>
        <taxon>OSLEUM clade</taxon>
        <taxon>Lecanoromycetidae</taxon>
        <taxon>Lecanorales</taxon>
        <taxon>Lecanorineae</taxon>
        <taxon>Parmeliaceae</taxon>
        <taxon>Letharia</taxon>
    </lineage>
</organism>
<evidence type="ECO:0000259" key="1">
    <source>
        <dbReference type="PROSITE" id="PS50097"/>
    </source>
</evidence>
<keyword evidence="3" id="KW-1185">Reference proteome</keyword>
<dbReference type="Proteomes" id="UP000593566">
    <property type="component" value="Unassembled WGS sequence"/>
</dbReference>
<dbReference type="EMBL" id="JACCJB010000013">
    <property type="protein sequence ID" value="KAF6221659.1"/>
    <property type="molecule type" value="Genomic_DNA"/>
</dbReference>
<dbReference type="PANTHER" id="PTHR47843">
    <property type="entry name" value="BTB DOMAIN-CONTAINING PROTEIN-RELATED"/>
    <property type="match status" value="1"/>
</dbReference>
<feature type="domain" description="BTB" evidence="1">
    <location>
        <begin position="23"/>
        <end position="90"/>
    </location>
</feature>
<dbReference type="AlphaFoldDB" id="A0A8H6FBG0"/>
<proteinExistence type="predicted"/>
<dbReference type="SMART" id="SM00225">
    <property type="entry name" value="BTB"/>
    <property type="match status" value="1"/>
</dbReference>
<evidence type="ECO:0000313" key="3">
    <source>
        <dbReference type="Proteomes" id="UP000593566"/>
    </source>
</evidence>
<dbReference type="PANTHER" id="PTHR47843:SF5">
    <property type="entry name" value="BTB_POZ DOMAIN PROTEIN"/>
    <property type="match status" value="1"/>
</dbReference>
<dbReference type="InterPro" id="IPR000210">
    <property type="entry name" value="BTB/POZ_dom"/>
</dbReference>
<accession>A0A8H6FBG0</accession>
<dbReference type="Pfam" id="PF00651">
    <property type="entry name" value="BTB"/>
    <property type="match status" value="1"/>
</dbReference>